<accession>A0A3C1KHY1</accession>
<organism evidence="1 2">
    <name type="scientific">Haliea salexigens</name>
    <dbReference type="NCBI Taxonomy" id="287487"/>
    <lineage>
        <taxon>Bacteria</taxon>
        <taxon>Pseudomonadati</taxon>
        <taxon>Pseudomonadota</taxon>
        <taxon>Gammaproteobacteria</taxon>
        <taxon>Cellvibrionales</taxon>
        <taxon>Halieaceae</taxon>
        <taxon>Haliea</taxon>
    </lineage>
</organism>
<proteinExistence type="predicted"/>
<dbReference type="Pfam" id="PF20090">
    <property type="entry name" value="DUF6482"/>
    <property type="match status" value="1"/>
</dbReference>
<evidence type="ECO:0000313" key="1">
    <source>
        <dbReference type="EMBL" id="HAN26235.1"/>
    </source>
</evidence>
<gene>
    <name evidence="1" type="ORF">DCP75_00580</name>
</gene>
<dbReference type="InterPro" id="IPR045508">
    <property type="entry name" value="DUF6482"/>
</dbReference>
<reference evidence="1 2" key="1">
    <citation type="journal article" date="2018" name="Nat. Biotechnol.">
        <title>A standardized bacterial taxonomy based on genome phylogeny substantially revises the tree of life.</title>
        <authorList>
            <person name="Parks D.H."/>
            <person name="Chuvochina M."/>
            <person name="Waite D.W."/>
            <person name="Rinke C."/>
            <person name="Skarshewski A."/>
            <person name="Chaumeil P.A."/>
            <person name="Hugenholtz P."/>
        </authorList>
    </citation>
    <scope>NUCLEOTIDE SEQUENCE [LARGE SCALE GENOMIC DNA]</scope>
    <source>
        <strain evidence="1">UBA9158</strain>
    </source>
</reference>
<dbReference type="STRING" id="1121937.GCA_000423125_03431"/>
<evidence type="ECO:0000313" key="2">
    <source>
        <dbReference type="Proteomes" id="UP000259273"/>
    </source>
</evidence>
<dbReference type="EMBL" id="DMND01000012">
    <property type="protein sequence ID" value="HAN26235.1"/>
    <property type="molecule type" value="Genomic_DNA"/>
</dbReference>
<name>A0A3C1KHY1_9GAMM</name>
<dbReference type="Proteomes" id="UP000259273">
    <property type="component" value="Unassembled WGS sequence"/>
</dbReference>
<protein>
    <submittedName>
        <fullName evidence="1">Uncharacterized protein</fullName>
    </submittedName>
</protein>
<comment type="caution">
    <text evidence="1">The sequence shown here is derived from an EMBL/GenBank/DDBJ whole genome shotgun (WGS) entry which is preliminary data.</text>
</comment>
<sequence>MKITLQQLQHSVGLTRVVIHSLDFSIYLAYADFGGDSLLVTEADGKPLRTHNVTAMKQRLAAVPVPALFLRHQSAYDEMVGQPVRAGDNSLEVPLSRDWGDFPEGQ</sequence>
<dbReference type="AlphaFoldDB" id="A0A3C1KHY1"/>